<evidence type="ECO:0000256" key="1">
    <source>
        <dbReference type="SAM" id="Phobius"/>
    </source>
</evidence>
<accession>A0ABM9C6V7</accession>
<evidence type="ECO:0000313" key="4">
    <source>
        <dbReference type="Proteomes" id="UP000838324"/>
    </source>
</evidence>
<feature type="transmembrane region" description="Helical" evidence="1">
    <location>
        <begin position="62"/>
        <end position="81"/>
    </location>
</feature>
<keyword evidence="1" id="KW-0812">Transmembrane</keyword>
<keyword evidence="1" id="KW-0472">Membrane</keyword>
<comment type="caution">
    <text evidence="3">The sequence shown here is derived from an EMBL/GenBank/DDBJ whole genome shotgun (WGS) entry which is preliminary data.</text>
</comment>
<protein>
    <recommendedName>
        <fullName evidence="2">CAAX prenyl protease 2/Lysostaphin resistance protein A-like domain-containing protein</fullName>
    </recommendedName>
</protein>
<dbReference type="Proteomes" id="UP000838324">
    <property type="component" value="Unassembled WGS sequence"/>
</dbReference>
<feature type="transmembrane region" description="Helical" evidence="1">
    <location>
        <begin position="207"/>
        <end position="227"/>
    </location>
</feature>
<feature type="transmembrane region" description="Helical" evidence="1">
    <location>
        <begin position="20"/>
        <end position="42"/>
    </location>
</feature>
<feature type="transmembrane region" description="Helical" evidence="1">
    <location>
        <begin position="102"/>
        <end position="126"/>
    </location>
</feature>
<feature type="transmembrane region" description="Helical" evidence="1">
    <location>
        <begin position="247"/>
        <end position="271"/>
    </location>
</feature>
<reference evidence="3" key="1">
    <citation type="submission" date="2022-01" db="EMBL/GenBank/DDBJ databases">
        <authorList>
            <person name="Criscuolo A."/>
        </authorList>
    </citation>
    <scope>NUCLEOTIDE SEQUENCE</scope>
    <source>
        <strain evidence="3">CIP111892</strain>
    </source>
</reference>
<dbReference type="PANTHER" id="PTHR39430">
    <property type="entry name" value="MEMBRANE-ASSOCIATED PROTEASE-RELATED"/>
    <property type="match status" value="1"/>
</dbReference>
<gene>
    <name evidence="3" type="ORF">PAECIP111892_02783</name>
</gene>
<feature type="domain" description="CAAX prenyl protease 2/Lysostaphin resistance protein A-like" evidence="2">
    <location>
        <begin position="138"/>
        <end position="242"/>
    </location>
</feature>
<dbReference type="PANTHER" id="PTHR39430:SF1">
    <property type="entry name" value="PROTEASE"/>
    <property type="match status" value="1"/>
</dbReference>
<dbReference type="InterPro" id="IPR003675">
    <property type="entry name" value="Rce1/LyrA-like_dom"/>
</dbReference>
<organism evidence="3 4">
    <name type="scientific">Paenibacillus auburnensis</name>
    <dbReference type="NCBI Taxonomy" id="2905649"/>
    <lineage>
        <taxon>Bacteria</taxon>
        <taxon>Bacillati</taxon>
        <taxon>Bacillota</taxon>
        <taxon>Bacilli</taxon>
        <taxon>Bacillales</taxon>
        <taxon>Paenibacillaceae</taxon>
        <taxon>Paenibacillus</taxon>
    </lineage>
</organism>
<evidence type="ECO:0000259" key="2">
    <source>
        <dbReference type="Pfam" id="PF02517"/>
    </source>
</evidence>
<keyword evidence="4" id="KW-1185">Reference proteome</keyword>
<proteinExistence type="predicted"/>
<evidence type="ECO:0000313" key="3">
    <source>
        <dbReference type="EMBL" id="CAH1205851.1"/>
    </source>
</evidence>
<dbReference type="RefSeq" id="WP_236333941.1">
    <property type="nucleotide sequence ID" value="NZ_CAKMMG010000002.1"/>
</dbReference>
<name>A0ABM9C6V7_9BACL</name>
<dbReference type="Pfam" id="PF02517">
    <property type="entry name" value="Rce1-like"/>
    <property type="match status" value="1"/>
</dbReference>
<dbReference type="EMBL" id="CAKMMG010000002">
    <property type="protein sequence ID" value="CAH1205851.1"/>
    <property type="molecule type" value="Genomic_DNA"/>
</dbReference>
<sequence>MMPRKTRNTSSIFEARPVSVPLIAGMIIIQIIFSLSVNLIYFERGYYRTISDLTNGWIGGTLSANLIGLLVEVAVFLWAIVKVHPGELGLKKEKLLPGVMSFLLFWFAIHLINLGVNLFTGSRIVFNDNLTQYPSDLIGGLLGQLFGNALLEEIVFRGFLFIQIFLLCSKIKRHSSRVTAALFISQTIFALMHIPNRIYSGYAGMEFVYDFIQLVIFGIMFCLLYLLTENLFFVVGVHSLMNEPLMLWYNDYINIIVLSSSVSLVCLLLLLKRKRRHSHRTIIDL</sequence>
<keyword evidence="1" id="KW-1133">Transmembrane helix</keyword>